<comment type="caution">
    <text evidence="3">The sequence shown here is derived from an EMBL/GenBank/DDBJ whole genome shotgun (WGS) entry which is preliminary data.</text>
</comment>
<feature type="coiled-coil region" evidence="1">
    <location>
        <begin position="284"/>
        <end position="325"/>
    </location>
</feature>
<feature type="compositionally biased region" description="Polar residues" evidence="2">
    <location>
        <begin position="477"/>
        <end position="497"/>
    </location>
</feature>
<feature type="compositionally biased region" description="Low complexity" evidence="2">
    <location>
        <begin position="376"/>
        <end position="396"/>
    </location>
</feature>
<feature type="compositionally biased region" description="Polar residues" evidence="2">
    <location>
        <begin position="511"/>
        <end position="528"/>
    </location>
</feature>
<feature type="compositionally biased region" description="Basic and acidic residues" evidence="2">
    <location>
        <begin position="420"/>
        <end position="429"/>
    </location>
</feature>
<dbReference type="Proteomes" id="UP000326924">
    <property type="component" value="Unassembled WGS sequence"/>
</dbReference>
<dbReference type="AlphaFoldDB" id="A0A5J5F7E3"/>
<organism evidence="3 4">
    <name type="scientific">Sphaerosporella brunnea</name>
    <dbReference type="NCBI Taxonomy" id="1250544"/>
    <lineage>
        <taxon>Eukaryota</taxon>
        <taxon>Fungi</taxon>
        <taxon>Dikarya</taxon>
        <taxon>Ascomycota</taxon>
        <taxon>Pezizomycotina</taxon>
        <taxon>Pezizomycetes</taxon>
        <taxon>Pezizales</taxon>
        <taxon>Pyronemataceae</taxon>
        <taxon>Sphaerosporella</taxon>
    </lineage>
</organism>
<name>A0A5J5F7E3_9PEZI</name>
<feature type="compositionally biased region" description="Polar residues" evidence="2">
    <location>
        <begin position="103"/>
        <end position="114"/>
    </location>
</feature>
<gene>
    <name evidence="3" type="ORF">FN846DRAFT_886940</name>
</gene>
<dbReference type="InParanoid" id="A0A5J5F7E3"/>
<feature type="region of interest" description="Disordered" evidence="2">
    <location>
        <begin position="1"/>
        <end position="185"/>
    </location>
</feature>
<dbReference type="EMBL" id="VXIS01000019">
    <property type="protein sequence ID" value="KAA8912836.1"/>
    <property type="molecule type" value="Genomic_DNA"/>
</dbReference>
<feature type="compositionally biased region" description="Low complexity" evidence="2">
    <location>
        <begin position="452"/>
        <end position="463"/>
    </location>
</feature>
<feature type="compositionally biased region" description="Basic and acidic residues" evidence="2">
    <location>
        <begin position="334"/>
        <end position="351"/>
    </location>
</feature>
<proteinExistence type="predicted"/>
<accession>A0A5J5F7E3</accession>
<evidence type="ECO:0000313" key="3">
    <source>
        <dbReference type="EMBL" id="KAA8912836.1"/>
    </source>
</evidence>
<feature type="region of interest" description="Disordered" evidence="2">
    <location>
        <begin position="599"/>
        <end position="631"/>
    </location>
</feature>
<dbReference type="OrthoDB" id="5945798at2759"/>
<feature type="compositionally biased region" description="Low complexity" evidence="2">
    <location>
        <begin position="154"/>
        <end position="174"/>
    </location>
</feature>
<feature type="region of interest" description="Disordered" evidence="2">
    <location>
        <begin position="334"/>
        <end position="528"/>
    </location>
</feature>
<evidence type="ECO:0000313" key="4">
    <source>
        <dbReference type="Proteomes" id="UP000326924"/>
    </source>
</evidence>
<feature type="compositionally biased region" description="Low complexity" evidence="2">
    <location>
        <begin position="115"/>
        <end position="137"/>
    </location>
</feature>
<sequence>MATSAPGPIPVPSQTSYIPPNVTVRGGHARQGSMARPVTSAGETSPRRPAAQNPRSAAAPMAEALGADNGADRPRPVGPGSGPQGRAMPPAGPRVHAPATAQRPATSHATQPVSTAAATAGPSGTQRSTQPQSQTTSFRPTAPASRQADPEPRPATTTAGNPASAAAARGGTSNQQPQSGSKSSSFPHAFERWEMLSSRWEGLTGYWVSRLEQNRQELSHLPLEQEMSRQITDLAAAGANLFQALIELQRLRASSERKFQRWFFETRADQERSQEVSSELERTIRAERQQRADAMTRIRQLEIEKATAEKLAEETRRELQISRDECRRAWEELGRREQEERDITASLRDGHPALVGGVQVTPMPMPGVPSRSNSQSTRPRTATGPPPGSSSGPQTEGHSDRPLPSQSPARGQHPLAQETRYSRDSREMQPPETQAPESDVSDNRQPAQQSSTAAATARTTTAPGTPPTAYPPVLPAQQPQTSINTTTAQQGFYQQPHASLHDIEAAPTNPSPVSYVTNPNVGSPVPTESSIAFETDEHGNIVVDEHGQPVIARRPGDEDDEDYSEREWGTYPSYDGDGYGGNGGSIGYGGGVGIGSGWDSYQRHHHPTRLSDVLEEDERATISDGRRSALG</sequence>
<protein>
    <submittedName>
        <fullName evidence="3">Uncharacterized protein</fullName>
    </submittedName>
</protein>
<evidence type="ECO:0000256" key="2">
    <source>
        <dbReference type="SAM" id="MobiDB-lite"/>
    </source>
</evidence>
<reference evidence="3 4" key="1">
    <citation type="submission" date="2019-09" db="EMBL/GenBank/DDBJ databases">
        <title>Draft genome of the ectomycorrhizal ascomycete Sphaerosporella brunnea.</title>
        <authorList>
            <consortium name="DOE Joint Genome Institute"/>
            <person name="Benucci G.M."/>
            <person name="Marozzi G."/>
            <person name="Antonielli L."/>
            <person name="Sanchez S."/>
            <person name="Marco P."/>
            <person name="Wang X."/>
            <person name="Falini L.B."/>
            <person name="Barry K."/>
            <person name="Haridas S."/>
            <person name="Lipzen A."/>
            <person name="Labutti K."/>
            <person name="Grigoriev I.V."/>
            <person name="Murat C."/>
            <person name="Martin F."/>
            <person name="Albertini E."/>
            <person name="Donnini D."/>
            <person name="Bonito G."/>
        </authorList>
    </citation>
    <scope>NUCLEOTIDE SEQUENCE [LARGE SCALE GENOMIC DNA]</scope>
    <source>
        <strain evidence="3 4">Sb_GMNB300</strain>
    </source>
</reference>
<feature type="compositionally biased region" description="Pro residues" evidence="2">
    <location>
        <begin position="464"/>
        <end position="474"/>
    </location>
</feature>
<feature type="compositionally biased region" description="Polar residues" evidence="2">
    <location>
        <begin position="175"/>
        <end position="185"/>
    </location>
</feature>
<evidence type="ECO:0000256" key="1">
    <source>
        <dbReference type="SAM" id="Coils"/>
    </source>
</evidence>
<keyword evidence="1" id="KW-0175">Coiled coil</keyword>
<feature type="compositionally biased region" description="Basic and acidic residues" evidence="2">
    <location>
        <begin position="619"/>
        <end position="631"/>
    </location>
</feature>
<keyword evidence="4" id="KW-1185">Reference proteome</keyword>
<feature type="region of interest" description="Disordered" evidence="2">
    <location>
        <begin position="545"/>
        <end position="578"/>
    </location>
</feature>